<keyword evidence="6 8" id="KW-0408">Iron</keyword>
<dbReference type="GO" id="GO:0016705">
    <property type="term" value="F:oxidoreductase activity, acting on paired donors, with incorporation or reduction of molecular oxygen"/>
    <property type="evidence" value="ECO:0007669"/>
    <property type="project" value="InterPro"/>
</dbReference>
<accession>A0A2H3JG74</accession>
<dbReference type="OMA" id="GLNAMLK"/>
<dbReference type="GO" id="GO:0004497">
    <property type="term" value="F:monooxygenase activity"/>
    <property type="evidence" value="ECO:0007669"/>
    <property type="project" value="UniProtKB-KW"/>
</dbReference>
<dbReference type="EMBL" id="KB468113">
    <property type="protein sequence ID" value="PCH40911.1"/>
    <property type="molecule type" value="Genomic_DNA"/>
</dbReference>
<keyword evidence="10" id="KW-0732">Signal</keyword>
<evidence type="ECO:0000256" key="9">
    <source>
        <dbReference type="RuleBase" id="RU000461"/>
    </source>
</evidence>
<name>A0A2H3JG74_WOLCO</name>
<dbReference type="GO" id="GO:0020037">
    <property type="term" value="F:heme binding"/>
    <property type="evidence" value="ECO:0007669"/>
    <property type="project" value="InterPro"/>
</dbReference>
<dbReference type="PRINTS" id="PR00385">
    <property type="entry name" value="P450"/>
</dbReference>
<protein>
    <submittedName>
        <fullName evidence="11">Cytochrome P450</fullName>
    </submittedName>
</protein>
<sequence length="521" mass="59167">METLHVISVSFLIFFSLRKLIQWRDAIRSIQDYPGLRYLFGAETAVMGSRIPYISVGIFSGWKTKHQDFAQFGSDIVSSVSVLPRPRIMFFLADAQAIKDVTNARHRFPKPVDHMGVLSYYGNNVLVTERDEWKRHRKITAPAFTERNIRLVWDVTTKVTEELCEVVWKGRDEIAVDSVTDVTVPITLFVIGTAGFGQQISWIDDNILPAGHAMKFKDAMHVTSENIILKAIFPEWVLAHAPISRVRQFYIASNELQRYMEEMIQSRRSGEKQSLGGDDLFTCLLEANDDGSIEGEAHLSDSEMMGNIFAFLIAGYETTAHSLAYALILLALHQDEQEALYQHIRSVLPDGRVSSYDDMNQLTYSLAVFLETLRMFPPVNMIPKKAEEDTVLTTRTSSGELRTVPCPAGSAIMIHASGIHYNPRYWPDPYTFKPARFLDKDWPRDALLAFSTGPRGCIGRRFGETEAVAALTYLVSRFRIDVKDEPRYRGESMAERRERLLKGKIALTLCPARAPLVFKRR</sequence>
<evidence type="ECO:0000313" key="12">
    <source>
        <dbReference type="Proteomes" id="UP000218811"/>
    </source>
</evidence>
<dbReference type="PRINTS" id="PR00463">
    <property type="entry name" value="EP450I"/>
</dbReference>
<evidence type="ECO:0000256" key="6">
    <source>
        <dbReference type="ARBA" id="ARBA00023004"/>
    </source>
</evidence>
<dbReference type="GO" id="GO:0005506">
    <property type="term" value="F:iron ion binding"/>
    <property type="evidence" value="ECO:0007669"/>
    <property type="project" value="InterPro"/>
</dbReference>
<dbReference type="Proteomes" id="UP000218811">
    <property type="component" value="Unassembled WGS sequence"/>
</dbReference>
<dbReference type="InterPro" id="IPR002401">
    <property type="entry name" value="Cyt_P450_E_grp-I"/>
</dbReference>
<dbReference type="InterPro" id="IPR050476">
    <property type="entry name" value="Insect_CytP450_Detox"/>
</dbReference>
<evidence type="ECO:0000256" key="2">
    <source>
        <dbReference type="ARBA" id="ARBA00010617"/>
    </source>
</evidence>
<dbReference type="AlphaFoldDB" id="A0A2H3JG74"/>
<evidence type="ECO:0000256" key="3">
    <source>
        <dbReference type="ARBA" id="ARBA00022617"/>
    </source>
</evidence>
<keyword evidence="4 8" id="KW-0479">Metal-binding</keyword>
<feature type="chain" id="PRO_5013924418" evidence="10">
    <location>
        <begin position="24"/>
        <end position="521"/>
    </location>
</feature>
<dbReference type="InterPro" id="IPR017972">
    <property type="entry name" value="Cyt_P450_CS"/>
</dbReference>
<evidence type="ECO:0000256" key="10">
    <source>
        <dbReference type="SAM" id="SignalP"/>
    </source>
</evidence>
<dbReference type="OrthoDB" id="1470350at2759"/>
<keyword evidence="5 9" id="KW-0560">Oxidoreductase</keyword>
<dbReference type="PANTHER" id="PTHR24292">
    <property type="entry name" value="CYTOCHROME P450"/>
    <property type="match status" value="1"/>
</dbReference>
<dbReference type="InterPro" id="IPR036396">
    <property type="entry name" value="Cyt_P450_sf"/>
</dbReference>
<keyword evidence="12" id="KW-1185">Reference proteome</keyword>
<dbReference type="PANTHER" id="PTHR24292:SF102">
    <property type="entry name" value="CYTOCHROME P450 FAMILY-RELATED"/>
    <property type="match status" value="1"/>
</dbReference>
<dbReference type="Pfam" id="PF00067">
    <property type="entry name" value="p450"/>
    <property type="match status" value="1"/>
</dbReference>
<gene>
    <name evidence="11" type="ORF">WOLCODRAFT_162650</name>
</gene>
<proteinExistence type="inferred from homology"/>
<feature type="signal peptide" evidence="10">
    <location>
        <begin position="1"/>
        <end position="23"/>
    </location>
</feature>
<evidence type="ECO:0000256" key="5">
    <source>
        <dbReference type="ARBA" id="ARBA00023002"/>
    </source>
</evidence>
<dbReference type="Gene3D" id="1.10.630.10">
    <property type="entry name" value="Cytochrome P450"/>
    <property type="match status" value="1"/>
</dbReference>
<comment type="cofactor">
    <cofactor evidence="1 8">
        <name>heme</name>
        <dbReference type="ChEBI" id="CHEBI:30413"/>
    </cofactor>
</comment>
<reference evidence="11 12" key="1">
    <citation type="journal article" date="2012" name="Science">
        <title>The Paleozoic origin of enzymatic lignin decomposition reconstructed from 31 fungal genomes.</title>
        <authorList>
            <person name="Floudas D."/>
            <person name="Binder M."/>
            <person name="Riley R."/>
            <person name="Barry K."/>
            <person name="Blanchette R.A."/>
            <person name="Henrissat B."/>
            <person name="Martinez A.T."/>
            <person name="Otillar R."/>
            <person name="Spatafora J.W."/>
            <person name="Yadav J.S."/>
            <person name="Aerts A."/>
            <person name="Benoit I."/>
            <person name="Boyd A."/>
            <person name="Carlson A."/>
            <person name="Copeland A."/>
            <person name="Coutinho P.M."/>
            <person name="de Vries R.P."/>
            <person name="Ferreira P."/>
            <person name="Findley K."/>
            <person name="Foster B."/>
            <person name="Gaskell J."/>
            <person name="Glotzer D."/>
            <person name="Gorecki P."/>
            <person name="Heitman J."/>
            <person name="Hesse C."/>
            <person name="Hori C."/>
            <person name="Igarashi K."/>
            <person name="Jurgens J.A."/>
            <person name="Kallen N."/>
            <person name="Kersten P."/>
            <person name="Kohler A."/>
            <person name="Kuees U."/>
            <person name="Kumar T.K.A."/>
            <person name="Kuo A."/>
            <person name="LaButti K."/>
            <person name="Larrondo L.F."/>
            <person name="Lindquist E."/>
            <person name="Ling A."/>
            <person name="Lombard V."/>
            <person name="Lucas S."/>
            <person name="Lundell T."/>
            <person name="Martin R."/>
            <person name="McLaughlin D.J."/>
            <person name="Morgenstern I."/>
            <person name="Morin E."/>
            <person name="Murat C."/>
            <person name="Nagy L.G."/>
            <person name="Nolan M."/>
            <person name="Ohm R.A."/>
            <person name="Patyshakuliyeva A."/>
            <person name="Rokas A."/>
            <person name="Ruiz-Duenas F.J."/>
            <person name="Sabat G."/>
            <person name="Salamov A."/>
            <person name="Samejima M."/>
            <person name="Schmutz J."/>
            <person name="Slot J.C."/>
            <person name="St John F."/>
            <person name="Stenlid J."/>
            <person name="Sun H."/>
            <person name="Sun S."/>
            <person name="Syed K."/>
            <person name="Tsang A."/>
            <person name="Wiebenga A."/>
            <person name="Young D."/>
            <person name="Pisabarro A."/>
            <person name="Eastwood D.C."/>
            <person name="Martin F."/>
            <person name="Cullen D."/>
            <person name="Grigoriev I.V."/>
            <person name="Hibbett D.S."/>
        </authorList>
    </citation>
    <scope>NUCLEOTIDE SEQUENCE [LARGE SCALE GENOMIC DNA]</scope>
    <source>
        <strain evidence="11 12">MD-104</strain>
    </source>
</reference>
<dbReference type="InterPro" id="IPR001128">
    <property type="entry name" value="Cyt_P450"/>
</dbReference>
<keyword evidence="3 8" id="KW-0349">Heme</keyword>
<feature type="binding site" description="axial binding residue" evidence="8">
    <location>
        <position position="457"/>
    </location>
    <ligand>
        <name>heme</name>
        <dbReference type="ChEBI" id="CHEBI:30413"/>
    </ligand>
    <ligandPart>
        <name>Fe</name>
        <dbReference type="ChEBI" id="CHEBI:18248"/>
    </ligandPart>
</feature>
<evidence type="ECO:0000256" key="8">
    <source>
        <dbReference type="PIRSR" id="PIRSR602401-1"/>
    </source>
</evidence>
<organism evidence="11 12">
    <name type="scientific">Wolfiporia cocos (strain MD-104)</name>
    <name type="common">Brown rot fungus</name>
    <dbReference type="NCBI Taxonomy" id="742152"/>
    <lineage>
        <taxon>Eukaryota</taxon>
        <taxon>Fungi</taxon>
        <taxon>Dikarya</taxon>
        <taxon>Basidiomycota</taxon>
        <taxon>Agaricomycotina</taxon>
        <taxon>Agaricomycetes</taxon>
        <taxon>Polyporales</taxon>
        <taxon>Phaeolaceae</taxon>
        <taxon>Wolfiporia</taxon>
    </lineage>
</organism>
<dbReference type="PROSITE" id="PS00086">
    <property type="entry name" value="CYTOCHROME_P450"/>
    <property type="match status" value="1"/>
</dbReference>
<evidence type="ECO:0000313" key="11">
    <source>
        <dbReference type="EMBL" id="PCH40911.1"/>
    </source>
</evidence>
<dbReference type="SUPFAM" id="SSF48264">
    <property type="entry name" value="Cytochrome P450"/>
    <property type="match status" value="1"/>
</dbReference>
<dbReference type="STRING" id="742152.A0A2H3JG74"/>
<comment type="similarity">
    <text evidence="2 9">Belongs to the cytochrome P450 family.</text>
</comment>
<evidence type="ECO:0000256" key="7">
    <source>
        <dbReference type="ARBA" id="ARBA00023033"/>
    </source>
</evidence>
<evidence type="ECO:0000256" key="1">
    <source>
        <dbReference type="ARBA" id="ARBA00001971"/>
    </source>
</evidence>
<keyword evidence="7 9" id="KW-0503">Monooxygenase</keyword>
<evidence type="ECO:0000256" key="4">
    <source>
        <dbReference type="ARBA" id="ARBA00022723"/>
    </source>
</evidence>